<keyword evidence="1" id="KW-0456">Lyase</keyword>
<dbReference type="GO" id="GO:1902777">
    <property type="term" value="P:6-sulfoquinovose(1-) catabolic process"/>
    <property type="evidence" value="ECO:0007669"/>
    <property type="project" value="TreeGrafter"/>
</dbReference>
<evidence type="ECO:0000259" key="2">
    <source>
        <dbReference type="Pfam" id="PF09863"/>
    </source>
</evidence>
<dbReference type="PANTHER" id="PTHR39340:SF1">
    <property type="entry name" value="SULFOFRUCTOSEPHOSPHATE ALDOLASE"/>
    <property type="match status" value="1"/>
</dbReference>
<dbReference type="Proteomes" id="UP000177480">
    <property type="component" value="Unassembled WGS sequence"/>
</dbReference>
<dbReference type="GO" id="GO:0061595">
    <property type="term" value="F:6-deoxy-6-sulfofructose-1-phosphate aldolase activity"/>
    <property type="evidence" value="ECO:0007669"/>
    <property type="project" value="TreeGrafter"/>
</dbReference>
<dbReference type="Gene3D" id="3.20.20.70">
    <property type="entry name" value="Aldolase class I"/>
    <property type="match status" value="1"/>
</dbReference>
<dbReference type="InterPro" id="IPR050552">
    <property type="entry name" value="LacD_aldolase"/>
</dbReference>
<reference evidence="3 4" key="1">
    <citation type="journal article" date="2016" name="Nat. Commun.">
        <title>Thousands of microbial genomes shed light on interconnected biogeochemical processes in an aquifer system.</title>
        <authorList>
            <person name="Anantharaman K."/>
            <person name="Brown C.T."/>
            <person name="Hug L.A."/>
            <person name="Sharon I."/>
            <person name="Castelle C.J."/>
            <person name="Probst A.J."/>
            <person name="Thomas B.C."/>
            <person name="Singh A."/>
            <person name="Wilkins M.J."/>
            <person name="Karaoz U."/>
            <person name="Brodie E.L."/>
            <person name="Williams K.H."/>
            <person name="Hubbard S.S."/>
            <person name="Banfield J.F."/>
        </authorList>
    </citation>
    <scope>NUCLEOTIDE SEQUENCE [LARGE SCALE GENOMIC DNA]</scope>
</reference>
<dbReference type="InterPro" id="IPR018659">
    <property type="entry name" value="DUF2090"/>
</dbReference>
<dbReference type="STRING" id="1802114.A2719_03715"/>
<comment type="caution">
    <text evidence="3">The sequence shown here is derived from an EMBL/GenBank/DDBJ whole genome shotgun (WGS) entry which is preliminary data.</text>
</comment>
<gene>
    <name evidence="3" type="ORF">A2719_03715</name>
</gene>
<dbReference type="AlphaFoldDB" id="A0A1G2G2K8"/>
<sequence length="300" mass="33512">MRKKLYILPFDHRGSFIKMFGFDPAHVDETATAVLSDYKHIIYEGFLMALEQGVPSHAAAILVDEQFGSRIQNEARERGVTRILTIEKSGQDEFDFEYGDDFAEHIEKFSPDYVKVLVRYNTGGDTQGNKKQIEKLVMLSAYCHKEGYKFLFELLVPATSEQLASCGGSEDVYEKTMRAGLMRSAVRELQADGVEPDVWKLEGLESSEDMGSIAEAARSGGRNDVGIVVLGRGESDEKVRVWLGASARVDGVIGFAVGRTVFKEPLLHYHEKHATREETAHTIADNFKRYADLFESAGGR</sequence>
<name>A0A1G2G2K8_9BACT</name>
<feature type="domain" description="DUF2090" evidence="2">
    <location>
        <begin position="3"/>
        <end position="295"/>
    </location>
</feature>
<dbReference type="EMBL" id="MHNK01000010">
    <property type="protein sequence ID" value="OGZ44038.1"/>
    <property type="molecule type" value="Genomic_DNA"/>
</dbReference>
<dbReference type="InterPro" id="IPR013785">
    <property type="entry name" value="Aldolase_TIM"/>
</dbReference>
<organism evidence="3 4">
    <name type="scientific">Candidatus Ryanbacteria bacterium RIFCSPHIGHO2_01_FULL_45_22</name>
    <dbReference type="NCBI Taxonomy" id="1802114"/>
    <lineage>
        <taxon>Bacteria</taxon>
        <taxon>Candidatus Ryaniibacteriota</taxon>
    </lineage>
</organism>
<protein>
    <recommendedName>
        <fullName evidence="2">DUF2090 domain-containing protein</fullName>
    </recommendedName>
</protein>
<evidence type="ECO:0000313" key="3">
    <source>
        <dbReference type="EMBL" id="OGZ44038.1"/>
    </source>
</evidence>
<dbReference type="SUPFAM" id="SSF51569">
    <property type="entry name" value="Aldolase"/>
    <property type="match status" value="1"/>
</dbReference>
<evidence type="ECO:0000313" key="4">
    <source>
        <dbReference type="Proteomes" id="UP000177480"/>
    </source>
</evidence>
<dbReference type="Pfam" id="PF09863">
    <property type="entry name" value="DUF2090"/>
    <property type="match status" value="1"/>
</dbReference>
<proteinExistence type="predicted"/>
<dbReference type="PANTHER" id="PTHR39340">
    <property type="entry name" value="SULFOFRUCTOSEPHOSPHATE ALDOLASE"/>
    <property type="match status" value="1"/>
</dbReference>
<accession>A0A1G2G2K8</accession>
<evidence type="ECO:0000256" key="1">
    <source>
        <dbReference type="ARBA" id="ARBA00023239"/>
    </source>
</evidence>